<dbReference type="EMBL" id="CAEZVN010000005">
    <property type="protein sequence ID" value="CAB4624820.1"/>
    <property type="molecule type" value="Genomic_DNA"/>
</dbReference>
<accession>A0A6J6IJY2</accession>
<keyword evidence="1" id="KW-0812">Transmembrane</keyword>
<name>A0A6J6IJY2_9ZZZZ</name>
<gene>
    <name evidence="2" type="ORF">UFOPK2001_00138</name>
</gene>
<reference evidence="2" key="1">
    <citation type="submission" date="2020-05" db="EMBL/GenBank/DDBJ databases">
        <authorList>
            <person name="Chiriac C."/>
            <person name="Salcher M."/>
            <person name="Ghai R."/>
            <person name="Kavagutti S V."/>
        </authorList>
    </citation>
    <scope>NUCLEOTIDE SEQUENCE</scope>
</reference>
<proteinExistence type="predicted"/>
<keyword evidence="1" id="KW-0472">Membrane</keyword>
<organism evidence="2">
    <name type="scientific">freshwater metagenome</name>
    <dbReference type="NCBI Taxonomy" id="449393"/>
    <lineage>
        <taxon>unclassified sequences</taxon>
        <taxon>metagenomes</taxon>
        <taxon>ecological metagenomes</taxon>
    </lineage>
</organism>
<sequence>MGSEQGSLAGLVVPELLIIVGVAIVFVAAIFIPFRLPERKTPRRKRYRGGLGPALGAINEIFNPSALKASMILEEKKIARKATPAAEDPLDRPFK</sequence>
<evidence type="ECO:0000256" key="1">
    <source>
        <dbReference type="SAM" id="Phobius"/>
    </source>
</evidence>
<keyword evidence="1" id="KW-1133">Transmembrane helix</keyword>
<protein>
    <submittedName>
        <fullName evidence="2">Unannotated protein</fullName>
    </submittedName>
</protein>
<evidence type="ECO:0000313" key="2">
    <source>
        <dbReference type="EMBL" id="CAB4624820.1"/>
    </source>
</evidence>
<feature type="transmembrane region" description="Helical" evidence="1">
    <location>
        <begin position="16"/>
        <end position="36"/>
    </location>
</feature>
<dbReference type="AlphaFoldDB" id="A0A6J6IJY2"/>